<dbReference type="PANTHER" id="PTHR16026">
    <property type="entry name" value="CARTILAGE ACIDIC PROTEIN 1"/>
    <property type="match status" value="1"/>
</dbReference>
<dbReference type="Pfam" id="PF13517">
    <property type="entry name" value="FG-GAP_3"/>
    <property type="match status" value="5"/>
</dbReference>
<dbReference type="InterPro" id="IPR028994">
    <property type="entry name" value="Integrin_alpha_N"/>
</dbReference>
<feature type="signal peptide" evidence="2">
    <location>
        <begin position="1"/>
        <end position="21"/>
    </location>
</feature>
<dbReference type="PROSITE" id="PS51257">
    <property type="entry name" value="PROKAR_LIPOPROTEIN"/>
    <property type="match status" value="1"/>
</dbReference>
<feature type="chain" id="PRO_5020338111" evidence="2">
    <location>
        <begin position="22"/>
        <end position="1101"/>
    </location>
</feature>
<evidence type="ECO:0000259" key="3">
    <source>
        <dbReference type="Pfam" id="PF07593"/>
    </source>
</evidence>
<dbReference type="OrthoDB" id="9816120at2"/>
<dbReference type="Gene3D" id="2.130.10.130">
    <property type="entry name" value="Integrin alpha, N-terminal"/>
    <property type="match status" value="4"/>
</dbReference>
<proteinExistence type="predicted"/>
<dbReference type="SUPFAM" id="SSF69318">
    <property type="entry name" value="Integrin alpha N-terminal domain"/>
    <property type="match status" value="2"/>
</dbReference>
<protein>
    <submittedName>
        <fullName evidence="4">RNA-binding protein</fullName>
    </submittedName>
</protein>
<name>A0A4Q5M458_9BACT</name>
<evidence type="ECO:0000256" key="1">
    <source>
        <dbReference type="ARBA" id="ARBA00022729"/>
    </source>
</evidence>
<comment type="caution">
    <text evidence="4">The sequence shown here is derived from an EMBL/GenBank/DDBJ whole genome shotgun (WGS) entry which is preliminary data.</text>
</comment>
<dbReference type="PANTHER" id="PTHR16026:SF0">
    <property type="entry name" value="CARTILAGE ACIDIC PROTEIN 1"/>
    <property type="match status" value="1"/>
</dbReference>
<evidence type="ECO:0000313" key="4">
    <source>
        <dbReference type="EMBL" id="RYU96889.1"/>
    </source>
</evidence>
<dbReference type="Pfam" id="PF07593">
    <property type="entry name" value="UnbV_ASPIC"/>
    <property type="match status" value="1"/>
</dbReference>
<keyword evidence="5" id="KW-1185">Reference proteome</keyword>
<dbReference type="InterPro" id="IPR013517">
    <property type="entry name" value="FG-GAP"/>
</dbReference>
<accession>A0A4Q5M458</accession>
<evidence type="ECO:0000256" key="2">
    <source>
        <dbReference type="SAM" id="SignalP"/>
    </source>
</evidence>
<gene>
    <name evidence="4" type="ORF">EWM59_05005</name>
</gene>
<evidence type="ECO:0000313" key="5">
    <source>
        <dbReference type="Proteomes" id="UP000293162"/>
    </source>
</evidence>
<sequence length="1101" mass="123111">MNLRFLLFLFLPFLLSCNSEPKTLFTLLPGSETGVTFQNTVIENEQFNLYDFHNVYNGAGVAVGDLNNDNLPDLYFTGNMSGDRMYINISDNEKGSLKFQDITDKAGIHKGGWSTGVTLADVNADGLLDIYVCKSGNYTGSLRANQLYINQGAGQNGVPTFKEMAQQYGLADTTYSSQAAFFDYDKDGDLDMYLLTTTNLVRNPNRITVPVNDGTGYSADKLYENDGNARFIDVSRKAGILHDGNGLGLSICDIDNDGWEDVFVSNDFLPNDLLYINNHDGTFKEMAKEYLKHHSRFSMGNDVSDFNNDGRADIMMVDMLPANNEQRKMMTGPGNFEQYEVELNTGYHSQFMRNMLHLNLGKSPDGRILFSEIGQIAGVHSSQWSWAPLFADFDNDGLRDLFISNGYLRDITNLDFISYNVAYEQKNLGNLRRYMIDRSLELPSWNDVNCFFRNKGDLTFENTTKAWFGDSLSVSNGAAYADLDNDGDLDLVVNNTNKPAYIMRNDAPTANFLKILLKGRPKNRYGLGSEVSIYANGYLQKYHQAVTKGYASSVDYTIHFGLGKNTQIDSLEIVWTDGKAQKLKNIKANQTLTLDYTNATTATKPDKQQEATLFADVTSAVNINFQPQEERYVDYHVETLLLHKLSQQGPKMAVGDINNDGLDDFFVGGSYKNYGKFFVQTPAGQFIQKSYTNESLPKGEEDIEMILFDADRDKDLDLYIVSGSNEYPDGSKYYQDRLYLNDGKGNFTDATSQLPEIRHSGSCVAVADFDKDGDLDIFRGGRLTPLQYPQSGESYLLKNDYGIFSNYTAQASTELAKVGMVTDALWIDIDNDTWLDLIVVGEFMPVTVFKNTQGKLSKSDAFPNSEGFWNTVAAADFDKDGDIDMVLGNIGLNTRYHFSLNEPLTVYGADYDENGHWDGIPSYYINGKEHPIPTRDDLLRQLPSFRKKFPNYGSYAKATMKEVLTELQMKQAIIKKAYVQESMYAENLGHGKFTLKPLSQMAQWAPVQRMLIDDVNQDGNLDVMMVGNAYDAEPIAGRYDASVGLVLMGDGKGGFKPALYDKTGFVADGDCKDIVVVKTASKNKLYIVSQNKAPLKVFKGK</sequence>
<reference evidence="4 5" key="1">
    <citation type="submission" date="2019-02" db="EMBL/GenBank/DDBJ databases">
        <title>Bacterial novel species Emticicia sp. 17J42-9 isolated from soil.</title>
        <authorList>
            <person name="Jung H.-Y."/>
        </authorList>
    </citation>
    <scope>NUCLEOTIDE SEQUENCE [LARGE SCALE GENOMIC DNA]</scope>
    <source>
        <strain evidence="4 5">17J42-9</strain>
    </source>
</reference>
<dbReference type="AlphaFoldDB" id="A0A4Q5M458"/>
<dbReference type="EMBL" id="SEWF01000005">
    <property type="protein sequence ID" value="RYU96889.1"/>
    <property type="molecule type" value="Genomic_DNA"/>
</dbReference>
<feature type="domain" description="ASPIC/UnbV" evidence="3">
    <location>
        <begin position="526"/>
        <end position="593"/>
    </location>
</feature>
<organism evidence="4 5">
    <name type="scientific">Emticicia agri</name>
    <dbReference type="NCBI Taxonomy" id="2492393"/>
    <lineage>
        <taxon>Bacteria</taxon>
        <taxon>Pseudomonadati</taxon>
        <taxon>Bacteroidota</taxon>
        <taxon>Cytophagia</taxon>
        <taxon>Cytophagales</taxon>
        <taxon>Leadbetterellaceae</taxon>
        <taxon>Emticicia</taxon>
    </lineage>
</organism>
<dbReference type="InterPro" id="IPR011519">
    <property type="entry name" value="UnbV_ASPIC"/>
</dbReference>
<dbReference type="RefSeq" id="WP_130019844.1">
    <property type="nucleotide sequence ID" value="NZ_SEWF01000005.1"/>
</dbReference>
<dbReference type="InterPro" id="IPR027039">
    <property type="entry name" value="Crtac1"/>
</dbReference>
<keyword evidence="1 2" id="KW-0732">Signal</keyword>
<dbReference type="Proteomes" id="UP000293162">
    <property type="component" value="Unassembled WGS sequence"/>
</dbReference>